<dbReference type="PANTHER" id="PTHR10037">
    <property type="entry name" value="VOLTAGE-GATED CATION CHANNEL CALCIUM AND SODIUM"/>
    <property type="match status" value="1"/>
</dbReference>
<evidence type="ECO:0000256" key="15">
    <source>
        <dbReference type="ARBA" id="ARBA00023201"/>
    </source>
</evidence>
<feature type="transmembrane region" description="Helical" evidence="17">
    <location>
        <begin position="441"/>
        <end position="466"/>
    </location>
</feature>
<organism evidence="21">
    <name type="scientific">Timema bartmani</name>
    <dbReference type="NCBI Taxonomy" id="61472"/>
    <lineage>
        <taxon>Eukaryota</taxon>
        <taxon>Metazoa</taxon>
        <taxon>Ecdysozoa</taxon>
        <taxon>Arthropoda</taxon>
        <taxon>Hexapoda</taxon>
        <taxon>Insecta</taxon>
        <taxon>Pterygota</taxon>
        <taxon>Neoptera</taxon>
        <taxon>Polyneoptera</taxon>
        <taxon>Phasmatodea</taxon>
        <taxon>Timematodea</taxon>
        <taxon>Timematoidea</taxon>
        <taxon>Timematidae</taxon>
        <taxon>Timema</taxon>
    </lineage>
</organism>
<dbReference type="Gene3D" id="1.10.238.10">
    <property type="entry name" value="EF-hand"/>
    <property type="match status" value="1"/>
</dbReference>
<feature type="domain" description="Ion transport" evidence="19">
    <location>
        <begin position="1220"/>
        <end position="1475"/>
    </location>
</feature>
<dbReference type="Pfam" id="PF00520">
    <property type="entry name" value="Ion_trans"/>
    <property type="match status" value="4"/>
</dbReference>
<feature type="domain" description="Voltage-dependent L-type calcium channel IQ-associated" evidence="20">
    <location>
        <begin position="1487"/>
        <end position="1522"/>
    </location>
</feature>
<dbReference type="FunFam" id="1.10.287.70:FF:000370">
    <property type="entry name" value="Sodium channel protein 60E"/>
    <property type="match status" value="1"/>
</dbReference>
<dbReference type="Gene3D" id="1.10.287.70">
    <property type="match status" value="3"/>
</dbReference>
<feature type="transmembrane region" description="Helical" evidence="17">
    <location>
        <begin position="1441"/>
        <end position="1465"/>
    </location>
</feature>
<evidence type="ECO:0000256" key="2">
    <source>
        <dbReference type="ARBA" id="ARBA00022448"/>
    </source>
</evidence>
<evidence type="ECO:0000256" key="11">
    <source>
        <dbReference type="ARBA" id="ARBA00023065"/>
    </source>
</evidence>
<dbReference type="FunFam" id="1.20.120.350:FF:000039">
    <property type="entry name" value="Sodium channel protein"/>
    <property type="match status" value="1"/>
</dbReference>
<dbReference type="FunFam" id="1.20.120.350:FF:000019">
    <property type="entry name" value="Sodium channel protein"/>
    <property type="match status" value="1"/>
</dbReference>
<feature type="domain" description="Ion transport" evidence="19">
    <location>
        <begin position="243"/>
        <end position="475"/>
    </location>
</feature>
<dbReference type="GO" id="GO:0019228">
    <property type="term" value="P:neuronal action potential"/>
    <property type="evidence" value="ECO:0007669"/>
    <property type="project" value="TreeGrafter"/>
</dbReference>
<feature type="transmembrane region" description="Helical" evidence="17">
    <location>
        <begin position="1281"/>
        <end position="1300"/>
    </location>
</feature>
<evidence type="ECO:0000313" key="21">
    <source>
        <dbReference type="EMBL" id="CAD7440522.1"/>
    </source>
</evidence>
<feature type="domain" description="Ion transport" evidence="19">
    <location>
        <begin position="914"/>
        <end position="1029"/>
    </location>
</feature>
<dbReference type="PRINTS" id="PR00170">
    <property type="entry name" value="NACHANNEL"/>
</dbReference>
<keyword evidence="2 17" id="KW-0813">Transport</keyword>
<evidence type="ECO:0000256" key="14">
    <source>
        <dbReference type="ARBA" id="ARBA00023180"/>
    </source>
</evidence>
<gene>
    <name evidence="21" type="ORF">TBIB3V08_LOCUS3024</name>
</gene>
<feature type="transmembrane region" description="Helical" evidence="17">
    <location>
        <begin position="1342"/>
        <end position="1370"/>
    </location>
</feature>
<keyword evidence="7" id="KW-0677">Repeat</keyword>
<evidence type="ECO:0000256" key="6">
    <source>
        <dbReference type="ARBA" id="ARBA00022692"/>
    </source>
</evidence>
<reference evidence="21" key="1">
    <citation type="submission" date="2020-11" db="EMBL/GenBank/DDBJ databases">
        <authorList>
            <person name="Tran Van P."/>
        </authorList>
    </citation>
    <scope>NUCLEOTIDE SEQUENCE</scope>
</reference>
<dbReference type="InterPro" id="IPR027359">
    <property type="entry name" value="Volt_channel_dom_sf"/>
</dbReference>
<dbReference type="CDD" id="cd13433">
    <property type="entry name" value="Na_channel_gate"/>
    <property type="match status" value="1"/>
</dbReference>
<evidence type="ECO:0000256" key="16">
    <source>
        <dbReference type="ARBA" id="ARBA00023303"/>
    </source>
</evidence>
<dbReference type="GO" id="GO:0086010">
    <property type="term" value="P:membrane depolarization during action potential"/>
    <property type="evidence" value="ECO:0007669"/>
    <property type="project" value="TreeGrafter"/>
</dbReference>
<feature type="transmembrane region" description="Helical" evidence="17">
    <location>
        <begin position="1222"/>
        <end position="1239"/>
    </location>
</feature>
<feature type="region of interest" description="Disordered" evidence="18">
    <location>
        <begin position="610"/>
        <end position="632"/>
    </location>
</feature>
<feature type="transmembrane region" description="Helical" evidence="17">
    <location>
        <begin position="1136"/>
        <end position="1160"/>
    </location>
</feature>
<keyword evidence="3 17" id="KW-0894">Sodium channel</keyword>
<keyword evidence="16 17" id="KW-0407">Ion channel</keyword>
<feature type="compositionally biased region" description="Basic and acidic residues" evidence="18">
    <location>
        <begin position="613"/>
        <end position="625"/>
    </location>
</feature>
<dbReference type="EMBL" id="OD565008">
    <property type="protein sequence ID" value="CAD7440522.1"/>
    <property type="molecule type" value="Genomic_DNA"/>
</dbReference>
<comment type="caution">
    <text evidence="17">Lacks conserved residue(s) required for the propagation of feature annotation.</text>
</comment>
<comment type="similarity">
    <text evidence="17">Belongs to the sodium channel (TC 1.A.1.10) family.</text>
</comment>
<evidence type="ECO:0000256" key="5">
    <source>
        <dbReference type="ARBA" id="ARBA00022495"/>
    </source>
</evidence>
<evidence type="ECO:0000256" key="7">
    <source>
        <dbReference type="ARBA" id="ARBA00022737"/>
    </source>
</evidence>
<dbReference type="PANTHER" id="PTHR10037:SF62">
    <property type="entry name" value="SODIUM CHANNEL PROTEIN 60E"/>
    <property type="match status" value="1"/>
</dbReference>
<keyword evidence="8 17" id="KW-0851">Voltage-gated channel</keyword>
<evidence type="ECO:0000256" key="10">
    <source>
        <dbReference type="ARBA" id="ARBA00023053"/>
    </source>
</evidence>
<dbReference type="InterPro" id="IPR005821">
    <property type="entry name" value="Ion_trans_dom"/>
</dbReference>
<feature type="transmembrane region" description="Helical" evidence="17">
    <location>
        <begin position="947"/>
        <end position="969"/>
    </location>
</feature>
<feature type="domain" description="Ion transport" evidence="19">
    <location>
        <begin position="1081"/>
        <end position="1169"/>
    </location>
</feature>
<keyword evidence="15 17" id="KW-0739">Sodium transport</keyword>
<dbReference type="FunFam" id="1.10.287.70:FF:000047">
    <property type="entry name" value="Sodium channel protein"/>
    <property type="match status" value="1"/>
</dbReference>
<name>A0A7R9HY98_9NEOP</name>
<keyword evidence="4" id="KW-1003">Cell membrane</keyword>
<feature type="region of interest" description="Disordered" evidence="18">
    <location>
        <begin position="750"/>
        <end position="829"/>
    </location>
</feature>
<evidence type="ECO:0000256" key="9">
    <source>
        <dbReference type="ARBA" id="ARBA00022989"/>
    </source>
</evidence>
<evidence type="ECO:0000256" key="3">
    <source>
        <dbReference type="ARBA" id="ARBA00022461"/>
    </source>
</evidence>
<keyword evidence="14" id="KW-0325">Glycoprotein</keyword>
<feature type="transmembrane region" description="Helical" evidence="17">
    <location>
        <begin position="352"/>
        <end position="383"/>
    </location>
</feature>
<feature type="transmembrane region" description="Helical" evidence="17">
    <location>
        <begin position="1245"/>
        <end position="1269"/>
    </location>
</feature>
<feature type="region of interest" description="Disordered" evidence="18">
    <location>
        <begin position="647"/>
        <end position="716"/>
    </location>
</feature>
<dbReference type="InterPro" id="IPR044564">
    <property type="entry name" value="Na_chnl_inactivation_gate"/>
</dbReference>
<dbReference type="GO" id="GO:0001518">
    <property type="term" value="C:voltage-gated sodium channel complex"/>
    <property type="evidence" value="ECO:0007669"/>
    <property type="project" value="UniProtKB-UniRule"/>
</dbReference>
<sequence length="1701" mass="194007">MTGASNCVHVHVSSYTECRVTRNVELQGIHPSSNTSDNRESSLDDSGVVDDHEEGDVTSEEVTQIPQQRIEPVTISLMSPKEIRVIKCNGVSPGLGPKKQHLYTLPSDYLSHIVVLALQRMRTDLRWQALSFDWFSHGEDLKQSGRGIDELNLSGTARADKEEIFERVNPPVSHESVTTLFLNSIHTVPSEMIFGVGYQIALLSLGSDDDLPDRNCDKCTQCCVDYEGWLRFQSGLYKVVRDPLFDLLITLCIVLNTMFLAMEHHGMSESVRQALDIGNKVFTSIFSFECFLKLMALSKEYFACGWNIFDLIIVSASLLDLSFELVDGLSVLRGLRLLRVLKLAQSWTTMKVLLSIIISTIGALGNLTFVLVIVIYIFAVIGMQLFSKDYTVEIFAPDPVPRWNFNDFFHSFMMIFRILCGEWIEPLWDCMRAEAAEGPETCFFIFLPALVMGNFMVLNLFLALLLNSFNSEELKSKKEVYPSRCWMFQPDAEDEETAEYKALLRHHARVVARLWRCLWGGTSPAKPPRPHPLFQRCPFPPNPRGSQESAALLALSLNEVLAHNALRVPLPLFVRETLLTSLIPLLEVGEESKLARSFERLRSIVNKKRRNRERNQNEKNMRLEEIGPGGDGHLREEVLRRIHLYHLPPRGYPQDGGRHRRTSPSPSTSVGSAGNDDGDFQRRRPPPTARVPTPRPEERRPYSQSVQESLDRHAKEAADKRYSLVLPRGAMDGRLGAEDGHPVLVRQKAVTLQDEEEGGRPGVSPQPRRVPWKQDGDRNLPMIAQQSSSKDESNAEESIELEVLDKGPGETDTMLQNPPAAEPVAGSPKHPWHALVSYVDELTVGGRRDSQGRYVDGMGSFPGFGCNKPVKVPQECFPQHCFQRCTCCDRCLETKCGRKWMVIRTSVLSVVDTPMFEWFILVLIFASSITLCFEDIYLDDNPFLKNILYWTNLTFCVVFSVEMLLKWLALGFWKYFTSFWTILDFIIVFVSVFSLLIEENENLKVLRSLRTLRALRPLRAISRWQGMRTAKEAKKEVGAADKRKCASEVRRMEAIKGGRIDPTNDDPIFIEVDNMEECLFQNYTWINSKISFDNVGNAYLALFQVATFEGWMEVMADAVDARGVDLQPQREANLYAYIYFVIFIVCGSFFTLNLFIGVIIDNFNMLKKKYEGGVLEMFLTESQKHYYTAMKKLGRKKPQKVIKRPINQFLAMFYDLSNSRRFEIAIFVLIFLNMLTMGIEHFNQAHAIFFILEVSNAFFTTVFGLEALVKIIGLRHHYFTVPWNMFDFLLVMASILGILMEDIMIDFPVSPTLLRVVRVFRIGRILRLIKAIDYAAKGIRKLLFALVVSLPALFNIGALLALITFIYAIIGMSVFGHVRQQGALDDMVNFETFGRSMQLLFRLMTSAGWNDVLESLMVQPPNCDPHYNNNLNGNCGSPLLAITYFTSFIIISYMIVINMYIAIILENFNQAHQEEEIGIVEDDLEMFYIRWSKFDPHATQFIRFTQLSDFIASLDPPLGIPKPNIVALVSFNLPIARGNKIHCLDILHALVKYVLGHVEESEDFKKLQDQMDIKFKKQFPTRKELEIVSSTRIWKRQDKAARLIQSSFREYLRLKREREREPLDLEDEMTQTSSPGGWQSRLSAFLHVHRGSRASSRKSSRAIRRKRHVRARRALAQPPLAVPVRCAGHRGFSRRGQGSGW</sequence>
<dbReference type="InterPro" id="IPR031649">
    <property type="entry name" value="GPHH_dom"/>
</dbReference>
<dbReference type="SUPFAM" id="SSF81324">
    <property type="entry name" value="Voltage-gated potassium channels"/>
    <property type="match status" value="3"/>
</dbReference>
<proteinExistence type="inferred from homology"/>
<accession>A0A7R9HY98</accession>
<evidence type="ECO:0000256" key="13">
    <source>
        <dbReference type="ARBA" id="ARBA00023157"/>
    </source>
</evidence>
<evidence type="ECO:0000259" key="19">
    <source>
        <dbReference type="Pfam" id="PF00520"/>
    </source>
</evidence>
<keyword evidence="13" id="KW-1015">Disulfide bond</keyword>
<dbReference type="FunFam" id="1.10.238.10:FF:000150">
    <property type="entry name" value="Sodium channel protein"/>
    <property type="match status" value="1"/>
</dbReference>
<dbReference type="Gene3D" id="1.20.120.350">
    <property type="entry name" value="Voltage-gated potassium channels. Chain C"/>
    <property type="match status" value="3"/>
</dbReference>
<dbReference type="InterPro" id="IPR001696">
    <property type="entry name" value="Na_channel_asu"/>
</dbReference>
<keyword evidence="9 17" id="KW-1133">Transmembrane helix</keyword>
<dbReference type="FunFam" id="1.10.287.70:FF:000385">
    <property type="entry name" value="Voltage-gated sodium channel alpha subunit isoform 2"/>
    <property type="match status" value="1"/>
</dbReference>
<evidence type="ECO:0000256" key="4">
    <source>
        <dbReference type="ARBA" id="ARBA00022475"/>
    </source>
</evidence>
<protein>
    <recommendedName>
        <fullName evidence="17">Sodium channel protein</fullName>
    </recommendedName>
</protein>
<dbReference type="Pfam" id="PF16905">
    <property type="entry name" value="GPHH"/>
    <property type="match status" value="1"/>
</dbReference>
<feature type="compositionally biased region" description="Acidic residues" evidence="18">
    <location>
        <begin position="47"/>
        <end position="59"/>
    </location>
</feature>
<keyword evidence="5" id="KW-0691">RNA editing</keyword>
<feature type="transmembrane region" description="Helical" evidence="17">
    <location>
        <begin position="975"/>
        <end position="997"/>
    </location>
</feature>
<keyword evidence="6 17" id="KW-0812">Transmembrane</keyword>
<dbReference type="GO" id="GO:0005248">
    <property type="term" value="F:voltage-gated sodium channel activity"/>
    <property type="evidence" value="ECO:0007669"/>
    <property type="project" value="InterPro"/>
</dbReference>
<dbReference type="InterPro" id="IPR043203">
    <property type="entry name" value="VGCC_Ca_Na"/>
</dbReference>
<dbReference type="FunFam" id="1.20.120.350:FF:000053">
    <property type="entry name" value="Sodium channel protein"/>
    <property type="match status" value="1"/>
</dbReference>
<evidence type="ECO:0000256" key="8">
    <source>
        <dbReference type="ARBA" id="ARBA00022882"/>
    </source>
</evidence>
<keyword evidence="12 17" id="KW-0472">Membrane</keyword>
<evidence type="ECO:0000256" key="1">
    <source>
        <dbReference type="ARBA" id="ARBA00004651"/>
    </source>
</evidence>
<dbReference type="GO" id="GO:0022843">
    <property type="term" value="F:voltage-gated monoatomic cation channel activity"/>
    <property type="evidence" value="ECO:0007669"/>
    <property type="project" value="UniProtKB-ARBA"/>
</dbReference>
<evidence type="ECO:0000259" key="20">
    <source>
        <dbReference type="Pfam" id="PF16905"/>
    </source>
</evidence>
<evidence type="ECO:0000256" key="17">
    <source>
        <dbReference type="RuleBase" id="RU361132"/>
    </source>
</evidence>
<keyword evidence="11 17" id="KW-0406">Ion transport</keyword>
<evidence type="ECO:0000256" key="18">
    <source>
        <dbReference type="SAM" id="MobiDB-lite"/>
    </source>
</evidence>
<feature type="region of interest" description="Disordered" evidence="18">
    <location>
        <begin position="28"/>
        <end position="62"/>
    </location>
</feature>
<comment type="subcellular location">
    <subcellularLocation>
        <location evidence="1 17">Cell membrane</location>
        <topology evidence="1 17">Multi-pass membrane protein</topology>
    </subcellularLocation>
</comment>
<keyword evidence="10 17" id="KW-0915">Sodium</keyword>
<feature type="transmembrane region" description="Helical" evidence="17">
    <location>
        <begin position="918"/>
        <end position="938"/>
    </location>
</feature>
<comment type="function">
    <text evidence="17">Mediates the voltage-dependent sodium ion permeability of excitable membranes. Assuming opened or closed conformations in response to the voltage difference across the membrane, the protein forms a sodium-selective channel through which Na(+) ions may pass in accordance with their electrochemical gradient.</text>
</comment>
<evidence type="ECO:0000256" key="12">
    <source>
        <dbReference type="ARBA" id="ARBA00023136"/>
    </source>
</evidence>